<dbReference type="EMBL" id="CP017708">
    <property type="protein sequence ID" value="AOY83596.1"/>
    <property type="molecule type" value="Genomic_DNA"/>
</dbReference>
<dbReference type="SUPFAM" id="SSF117892">
    <property type="entry name" value="Band 7/SPFH domain"/>
    <property type="match status" value="1"/>
</dbReference>
<dbReference type="PRINTS" id="PR00679">
    <property type="entry name" value="PROHIBITIN"/>
</dbReference>
<dbReference type="InterPro" id="IPR001107">
    <property type="entry name" value="Band_7"/>
</dbReference>
<sequence>MLGLEIIEPGEVGILVRLGKAQEKVLQEGLHFVAPWLDRVQKFDIRVQKYEVEVPAETRDLQPVDAKFVITYRVKENKVVTVLREHGDLKHVEEELVSPQTKGAFRQAATSMNAQEMVTQRAELKQDFERELNDSLDKFGIKLLDISILRLEFGKDYQDAVIRAQMAEQQAREAENMVKVAKAEALAEQERAKGQALAEKERAEGKVTAIKKVGDALLSPGGKLFLQIEILEAWKEGGSKVPNVLVIGDDIPRLPFLVNTEQSNNNPLEDY</sequence>
<dbReference type="SMART" id="SM00244">
    <property type="entry name" value="PHB"/>
    <property type="match status" value="1"/>
</dbReference>
<proteinExistence type="predicted"/>
<evidence type="ECO:0000259" key="2">
    <source>
        <dbReference type="SMART" id="SM00244"/>
    </source>
</evidence>
<feature type="domain" description="Band 7" evidence="2">
    <location>
        <begin position="2"/>
        <end position="165"/>
    </location>
</feature>
<name>A0A1D9G7H2_MOOP1</name>
<dbReference type="Proteomes" id="UP000176944">
    <property type="component" value="Chromosome"/>
</dbReference>
<dbReference type="InterPro" id="IPR036013">
    <property type="entry name" value="Band_7/SPFH_dom_sf"/>
</dbReference>
<dbReference type="GO" id="GO:0016020">
    <property type="term" value="C:membrane"/>
    <property type="evidence" value="ECO:0007669"/>
    <property type="project" value="InterPro"/>
</dbReference>
<dbReference type="PANTHER" id="PTHR23222:SF0">
    <property type="entry name" value="PROHIBITIN 1"/>
    <property type="match status" value="1"/>
</dbReference>
<feature type="coiled-coil region" evidence="1">
    <location>
        <begin position="157"/>
        <end position="206"/>
    </location>
</feature>
<dbReference type="Pfam" id="PF01145">
    <property type="entry name" value="Band_7"/>
    <property type="match status" value="1"/>
</dbReference>
<evidence type="ECO:0000313" key="4">
    <source>
        <dbReference type="Proteomes" id="UP000176944"/>
    </source>
</evidence>
<gene>
    <name evidence="3" type="ORF">BJP36_30430</name>
</gene>
<evidence type="ECO:0000313" key="3">
    <source>
        <dbReference type="EMBL" id="AOY83596.1"/>
    </source>
</evidence>
<dbReference type="AlphaFoldDB" id="A0A1D9G7H2"/>
<protein>
    <submittedName>
        <fullName evidence="3">Prohibitin family protein</fullName>
    </submittedName>
</protein>
<reference evidence="4" key="1">
    <citation type="submission" date="2016-10" db="EMBL/GenBank/DDBJ databases">
        <title>Comparative genomics uncovers the prolific and rare metabolic potential of the cyanobacterial genus Moorea.</title>
        <authorList>
            <person name="Leao T."/>
            <person name="Castelao G."/>
            <person name="Korobeynikov A."/>
            <person name="Monroe E.A."/>
            <person name="Podell S."/>
            <person name="Glukhov E."/>
            <person name="Allen E."/>
            <person name="Gerwick W.H."/>
            <person name="Gerwick L."/>
        </authorList>
    </citation>
    <scope>NUCLEOTIDE SEQUENCE [LARGE SCALE GENOMIC DNA]</scope>
    <source>
        <strain evidence="4">JHB</strain>
    </source>
</reference>
<dbReference type="Gene3D" id="3.30.479.30">
    <property type="entry name" value="Band 7 domain"/>
    <property type="match status" value="1"/>
</dbReference>
<accession>A0A1D9G7H2</accession>
<dbReference type="CDD" id="cd03401">
    <property type="entry name" value="SPFH_prohibitin"/>
    <property type="match status" value="1"/>
</dbReference>
<evidence type="ECO:0000256" key="1">
    <source>
        <dbReference type="SAM" id="Coils"/>
    </source>
</evidence>
<organism evidence="3 4">
    <name type="scientific">Moorena producens (strain JHB)</name>
    <dbReference type="NCBI Taxonomy" id="1454205"/>
    <lineage>
        <taxon>Bacteria</taxon>
        <taxon>Bacillati</taxon>
        <taxon>Cyanobacteriota</taxon>
        <taxon>Cyanophyceae</taxon>
        <taxon>Coleofasciculales</taxon>
        <taxon>Coleofasciculaceae</taxon>
        <taxon>Moorena</taxon>
    </lineage>
</organism>
<dbReference type="PANTHER" id="PTHR23222">
    <property type="entry name" value="PROHIBITIN"/>
    <property type="match status" value="1"/>
</dbReference>
<keyword evidence="1" id="KW-0175">Coiled coil</keyword>
<dbReference type="InterPro" id="IPR000163">
    <property type="entry name" value="Prohibitin"/>
</dbReference>